<comment type="caution">
    <text evidence="11">The sequence shown here is derived from an EMBL/GenBank/DDBJ whole genome shotgun (WGS) entry which is preliminary data.</text>
</comment>
<dbReference type="GO" id="GO:0052725">
    <property type="term" value="F:inositol-1,3,4-trisphosphate 6-kinase activity"/>
    <property type="evidence" value="ECO:0007669"/>
    <property type="project" value="InterPro"/>
</dbReference>
<feature type="domain" description="Inositol-tetrakisphosphate 1-kinase N-terminal" evidence="10">
    <location>
        <begin position="15"/>
        <end position="76"/>
    </location>
</feature>
<evidence type="ECO:0000313" key="11">
    <source>
        <dbReference type="EMBL" id="KAK2190640.1"/>
    </source>
</evidence>
<dbReference type="GO" id="GO:0000287">
    <property type="term" value="F:magnesium ion binding"/>
    <property type="evidence" value="ECO:0007669"/>
    <property type="project" value="InterPro"/>
</dbReference>
<evidence type="ECO:0000256" key="4">
    <source>
        <dbReference type="ARBA" id="ARBA00022723"/>
    </source>
</evidence>
<dbReference type="Proteomes" id="UP001209878">
    <property type="component" value="Unassembled WGS sequence"/>
</dbReference>
<dbReference type="PANTHER" id="PTHR14217:SF1">
    <property type="entry name" value="INOSITOL-TETRAKISPHOSPHATE 1-KINASE"/>
    <property type="match status" value="1"/>
</dbReference>
<evidence type="ECO:0000256" key="3">
    <source>
        <dbReference type="ARBA" id="ARBA00022679"/>
    </source>
</evidence>
<dbReference type="Gene3D" id="3.30.1490.220">
    <property type="match status" value="1"/>
</dbReference>
<protein>
    <recommendedName>
        <fullName evidence="13">Inositol-tetrakisphosphate 1-kinase</fullName>
    </recommendedName>
</protein>
<dbReference type="InterPro" id="IPR041429">
    <property type="entry name" value="ITPK1_N"/>
</dbReference>
<evidence type="ECO:0000256" key="8">
    <source>
        <dbReference type="ARBA" id="ARBA00022842"/>
    </source>
</evidence>
<dbReference type="AlphaFoldDB" id="A0AAD9P9G9"/>
<evidence type="ECO:0000256" key="5">
    <source>
        <dbReference type="ARBA" id="ARBA00022741"/>
    </source>
</evidence>
<keyword evidence="3" id="KW-0808">Transferase</keyword>
<dbReference type="InterPro" id="IPR008656">
    <property type="entry name" value="Inositol_tetrakis-P_1-kinase"/>
</dbReference>
<keyword evidence="8" id="KW-0460">Magnesium</keyword>
<organism evidence="11 12">
    <name type="scientific">Ridgeia piscesae</name>
    <name type="common">Tubeworm</name>
    <dbReference type="NCBI Taxonomy" id="27915"/>
    <lineage>
        <taxon>Eukaryota</taxon>
        <taxon>Metazoa</taxon>
        <taxon>Spiralia</taxon>
        <taxon>Lophotrochozoa</taxon>
        <taxon>Annelida</taxon>
        <taxon>Polychaeta</taxon>
        <taxon>Sedentaria</taxon>
        <taxon>Canalipalpata</taxon>
        <taxon>Sabellida</taxon>
        <taxon>Siboglinidae</taxon>
        <taxon>Ridgeia</taxon>
    </lineage>
</organism>
<keyword evidence="4" id="KW-0479">Metal-binding</keyword>
<dbReference type="Pfam" id="PF17927">
    <property type="entry name" value="Ins134_P3_kin_N"/>
    <property type="match status" value="1"/>
</dbReference>
<evidence type="ECO:0008006" key="13">
    <source>
        <dbReference type="Google" id="ProtNLM"/>
    </source>
</evidence>
<evidence type="ECO:0000256" key="1">
    <source>
        <dbReference type="ARBA" id="ARBA00001946"/>
    </source>
</evidence>
<gene>
    <name evidence="11" type="ORF">NP493_72g02015</name>
</gene>
<comment type="cofactor">
    <cofactor evidence="1">
        <name>Mg(2+)</name>
        <dbReference type="ChEBI" id="CHEBI:18420"/>
    </cofactor>
</comment>
<evidence type="ECO:0000256" key="2">
    <source>
        <dbReference type="ARBA" id="ARBA00009601"/>
    </source>
</evidence>
<proteinExistence type="inferred from homology"/>
<keyword evidence="5" id="KW-0547">Nucleotide-binding</keyword>
<keyword evidence="7" id="KW-0067">ATP-binding</keyword>
<evidence type="ECO:0000256" key="7">
    <source>
        <dbReference type="ARBA" id="ARBA00022840"/>
    </source>
</evidence>
<dbReference type="GO" id="GO:0047325">
    <property type="term" value="F:inositol-3,4,5,6-tetrakisphosphate 1-kinase activity"/>
    <property type="evidence" value="ECO:0007669"/>
    <property type="project" value="InterPro"/>
</dbReference>
<dbReference type="GO" id="GO:0052726">
    <property type="term" value="F:inositol-1,3,4-trisphosphate 5-kinase activity"/>
    <property type="evidence" value="ECO:0007669"/>
    <property type="project" value="InterPro"/>
</dbReference>
<sequence>MHAIIYSKIRHLLSNVCQLDLDRSLADQGPFDLILHKLTDQIAKANQGNNIAKSRVERFCQFTQAHREIPVIDPLENLYKLLDRHVQYKFVQECDIMEEGCHFFTPAFVEFMDSDVARNKALMEENDVQFPFVCKPSVAHGSQLSHKMSIIFNEEGLRDVQPPCVAQTFINHNALLCKIFVIGHSHYIVERPSIKNFSAGNFETIFFNSHDVSKAESSSFLNELDETEMEHPVVKPDYRMLEHLVTRMRNKLGLDLFGIDVIIENHTGRYAVIDINGFPGYDGVPDFFQLLLDLLQSRLASTEPPFPRPVPPHDLSHVTGPPRDSSINSCTCIFQHLQKEPNCQSIYELDIANQMTTDRETFLPQDKSTECHDKEALLLLTLSGDQTNYAPHSDKCNSLWTAKNDVTN</sequence>
<comment type="similarity">
    <text evidence="2">Belongs to the ITPK1 family.</text>
</comment>
<dbReference type="InterPro" id="IPR040464">
    <property type="entry name" value="InsP(3)kin_ATP-grasp"/>
</dbReference>
<dbReference type="GO" id="GO:0005524">
    <property type="term" value="F:ATP binding"/>
    <property type="evidence" value="ECO:0007669"/>
    <property type="project" value="UniProtKB-KW"/>
</dbReference>
<dbReference type="Pfam" id="PF05770">
    <property type="entry name" value="Ins134_P3_kin"/>
    <property type="match status" value="1"/>
</dbReference>
<evidence type="ECO:0000313" key="12">
    <source>
        <dbReference type="Proteomes" id="UP001209878"/>
    </source>
</evidence>
<dbReference type="SUPFAM" id="SSF56059">
    <property type="entry name" value="Glutathione synthetase ATP-binding domain-like"/>
    <property type="match status" value="1"/>
</dbReference>
<dbReference type="PANTHER" id="PTHR14217">
    <property type="entry name" value="INOSITOL-TETRAKISPHOSPHATE 1-KINASE"/>
    <property type="match status" value="1"/>
</dbReference>
<evidence type="ECO:0000256" key="6">
    <source>
        <dbReference type="ARBA" id="ARBA00022777"/>
    </source>
</evidence>
<name>A0AAD9P9G9_RIDPI</name>
<evidence type="ECO:0000259" key="9">
    <source>
        <dbReference type="Pfam" id="PF05770"/>
    </source>
</evidence>
<dbReference type="Gene3D" id="3.40.50.11370">
    <property type="match status" value="1"/>
</dbReference>
<reference evidence="11" key="1">
    <citation type="journal article" date="2023" name="Mol. Biol. Evol.">
        <title>Third-Generation Sequencing Reveals the Adaptive Role of the Epigenome in Three Deep-Sea Polychaetes.</title>
        <authorList>
            <person name="Perez M."/>
            <person name="Aroh O."/>
            <person name="Sun Y."/>
            <person name="Lan Y."/>
            <person name="Juniper S.K."/>
            <person name="Young C.R."/>
            <person name="Angers B."/>
            <person name="Qian P.Y."/>
        </authorList>
    </citation>
    <scope>NUCLEOTIDE SEQUENCE</scope>
    <source>
        <strain evidence="11">R07B-5</strain>
    </source>
</reference>
<dbReference type="EMBL" id="JAODUO010000073">
    <property type="protein sequence ID" value="KAK2190640.1"/>
    <property type="molecule type" value="Genomic_DNA"/>
</dbReference>
<dbReference type="GO" id="GO:0032957">
    <property type="term" value="P:inositol trisphosphate metabolic process"/>
    <property type="evidence" value="ECO:0007669"/>
    <property type="project" value="InterPro"/>
</dbReference>
<keyword evidence="6" id="KW-0418">Kinase</keyword>
<dbReference type="Gene3D" id="3.30.470.20">
    <property type="entry name" value="ATP-grasp fold, B domain"/>
    <property type="match status" value="1"/>
</dbReference>
<keyword evidence="12" id="KW-1185">Reference proteome</keyword>
<dbReference type="FunFam" id="3.30.470.20:FF:000047">
    <property type="entry name" value="Inositol-tetrakisphosphate 1-kinase 4"/>
    <property type="match status" value="1"/>
</dbReference>
<feature type="domain" description="Inositol 1,3,4-trisphosphate 5/6-kinase ATP-grasp" evidence="9">
    <location>
        <begin position="102"/>
        <end position="295"/>
    </location>
</feature>
<accession>A0AAD9P9G9</accession>
<evidence type="ECO:0000259" key="10">
    <source>
        <dbReference type="Pfam" id="PF17927"/>
    </source>
</evidence>
<dbReference type="GO" id="GO:0005737">
    <property type="term" value="C:cytoplasm"/>
    <property type="evidence" value="ECO:0007669"/>
    <property type="project" value="TreeGrafter"/>
</dbReference>